<dbReference type="eggNOG" id="COG1191">
    <property type="taxonomic scope" value="Bacteria"/>
</dbReference>
<evidence type="ECO:0000259" key="5">
    <source>
        <dbReference type="Pfam" id="PF04542"/>
    </source>
</evidence>
<proteinExistence type="predicted"/>
<feature type="domain" description="RNA polymerase sigma-70 region 2" evidence="5">
    <location>
        <begin position="23"/>
        <end position="91"/>
    </location>
</feature>
<dbReference type="STRING" id="262768.PAM_397"/>
<keyword evidence="7" id="KW-1185">Reference proteome</keyword>
<gene>
    <name evidence="6" type="ordered locus">PAM_397</name>
</gene>
<dbReference type="GO" id="GO:0006352">
    <property type="term" value="P:DNA-templated transcription initiation"/>
    <property type="evidence" value="ECO:0007669"/>
    <property type="project" value="InterPro"/>
</dbReference>
<evidence type="ECO:0000256" key="2">
    <source>
        <dbReference type="ARBA" id="ARBA00023082"/>
    </source>
</evidence>
<keyword evidence="4" id="KW-0804">Transcription</keyword>
<dbReference type="InterPro" id="IPR007627">
    <property type="entry name" value="RNA_pol_sigma70_r2"/>
</dbReference>
<accession>Q6YQH6</accession>
<dbReference type="Proteomes" id="UP000002523">
    <property type="component" value="Chromosome"/>
</dbReference>
<sequence length="131" mass="15688">MLRQELFKDFLKNKQNLEIRNQLIELHLPLVKKLVYQFKYYPRVLTKEDLYQEGILGLIKALNHYQDLGYDFIAYATPTIKSEIRETIRKSHSPSIPKKITKRDNFSFQEEFYEPYQINKLESPSIMVKTS</sequence>
<dbReference type="HOGENOM" id="CLU_110732_0_0_14"/>
<dbReference type="GO" id="GO:0003677">
    <property type="term" value="F:DNA binding"/>
    <property type="evidence" value="ECO:0007669"/>
    <property type="project" value="UniProtKB-KW"/>
</dbReference>
<dbReference type="InterPro" id="IPR014284">
    <property type="entry name" value="RNA_pol_sigma-70_dom"/>
</dbReference>
<dbReference type="SUPFAM" id="SSF88946">
    <property type="entry name" value="Sigma2 domain of RNA polymerase sigma factors"/>
    <property type="match status" value="1"/>
</dbReference>
<reference evidence="6 7" key="1">
    <citation type="journal article" date="2004" name="Nat. Genet.">
        <title>Reductive evolution suggested from the complete genome sequence of a plant-pathogenic phytoplasma.</title>
        <authorList>
            <person name="Oshima K."/>
            <person name="Kakizawa S."/>
            <person name="Nishigawa H."/>
            <person name="Jung H.-Y."/>
            <person name="Wei W."/>
            <person name="Suzuki S."/>
            <person name="Arashida R."/>
            <person name="Nakata D."/>
            <person name="Miyata S."/>
            <person name="Ugaki M."/>
            <person name="Namba S."/>
        </authorList>
    </citation>
    <scope>NUCLEOTIDE SEQUENCE [LARGE SCALE GENOMIC DNA]</scope>
    <source>
        <strain evidence="7">OY-M</strain>
    </source>
</reference>
<evidence type="ECO:0000313" key="6">
    <source>
        <dbReference type="EMBL" id="BAD04482.1"/>
    </source>
</evidence>
<dbReference type="Pfam" id="PF04542">
    <property type="entry name" value="Sigma70_r2"/>
    <property type="match status" value="1"/>
</dbReference>
<keyword evidence="1" id="KW-0805">Transcription regulation</keyword>
<organism evidence="6 7">
    <name type="scientific">Onion yellows phytoplasma (strain OY-M)</name>
    <dbReference type="NCBI Taxonomy" id="262768"/>
    <lineage>
        <taxon>Bacteria</taxon>
        <taxon>Bacillati</taxon>
        <taxon>Mycoplasmatota</taxon>
        <taxon>Mollicutes</taxon>
        <taxon>Acholeplasmatales</taxon>
        <taxon>Acholeplasmataceae</taxon>
        <taxon>Candidatus Phytoplasma</taxon>
        <taxon>16SrI (Aster yellows group)</taxon>
    </lineage>
</organism>
<dbReference type="EMBL" id="AP006628">
    <property type="protein sequence ID" value="BAD04482.1"/>
    <property type="molecule type" value="Genomic_DNA"/>
</dbReference>
<name>Q6YQH6_ONYPE</name>
<dbReference type="PANTHER" id="PTHR30385">
    <property type="entry name" value="SIGMA FACTOR F FLAGELLAR"/>
    <property type="match status" value="1"/>
</dbReference>
<evidence type="ECO:0000256" key="3">
    <source>
        <dbReference type="ARBA" id="ARBA00023125"/>
    </source>
</evidence>
<dbReference type="InterPro" id="IPR013325">
    <property type="entry name" value="RNA_pol_sigma_r2"/>
</dbReference>
<dbReference type="AlphaFoldDB" id="Q6YQH6"/>
<keyword evidence="2" id="KW-0731">Sigma factor</keyword>
<dbReference type="KEGG" id="poy:PAM_397"/>
<protein>
    <recommendedName>
        <fullName evidence="5">RNA polymerase sigma-70 region 2 domain-containing protein</fullName>
    </recommendedName>
</protein>
<dbReference type="NCBIfam" id="TIGR02937">
    <property type="entry name" value="sigma70-ECF"/>
    <property type="match status" value="1"/>
</dbReference>
<evidence type="ECO:0000256" key="4">
    <source>
        <dbReference type="ARBA" id="ARBA00023163"/>
    </source>
</evidence>
<evidence type="ECO:0000313" key="7">
    <source>
        <dbReference type="Proteomes" id="UP000002523"/>
    </source>
</evidence>
<keyword evidence="3" id="KW-0238">DNA-binding</keyword>
<dbReference type="GO" id="GO:0016987">
    <property type="term" value="F:sigma factor activity"/>
    <property type="evidence" value="ECO:0007669"/>
    <property type="project" value="UniProtKB-KW"/>
</dbReference>
<evidence type="ECO:0000256" key="1">
    <source>
        <dbReference type="ARBA" id="ARBA00023015"/>
    </source>
</evidence>
<dbReference type="Gene3D" id="1.10.1740.10">
    <property type="match status" value="1"/>
</dbReference>